<evidence type="ECO:0000313" key="3">
    <source>
        <dbReference type="EMBL" id="KUJ18926.1"/>
    </source>
</evidence>
<proteinExistence type="predicted"/>
<accession>A0A194XFK6</accession>
<dbReference type="Proteomes" id="UP000070700">
    <property type="component" value="Unassembled WGS sequence"/>
</dbReference>
<dbReference type="Pfam" id="PF22893">
    <property type="entry name" value="ULD_2"/>
    <property type="match status" value="1"/>
</dbReference>
<protein>
    <recommendedName>
        <fullName evidence="2">Ubiquitin-like domain-containing protein</fullName>
    </recommendedName>
</protein>
<evidence type="ECO:0000313" key="4">
    <source>
        <dbReference type="Proteomes" id="UP000070700"/>
    </source>
</evidence>
<dbReference type="STRING" id="149040.A0A194XFK6"/>
<feature type="region of interest" description="Disordered" evidence="1">
    <location>
        <begin position="1"/>
        <end position="20"/>
    </location>
</feature>
<gene>
    <name evidence="3" type="ORF">LY89DRAFT_582316</name>
</gene>
<dbReference type="OrthoDB" id="3045089at2759"/>
<keyword evidence="4" id="KW-1185">Reference proteome</keyword>
<reference evidence="3 4" key="1">
    <citation type="submission" date="2015-10" db="EMBL/GenBank/DDBJ databases">
        <title>Full genome of DAOMC 229536 Phialocephala scopiformis, a fungal endophyte of spruce producing the potent anti-insectan compound rugulosin.</title>
        <authorList>
            <consortium name="DOE Joint Genome Institute"/>
            <person name="Walker A.K."/>
            <person name="Frasz S.L."/>
            <person name="Seifert K.A."/>
            <person name="Miller J.D."/>
            <person name="Mondo S.J."/>
            <person name="Labutti K."/>
            <person name="Lipzen A."/>
            <person name="Dockter R."/>
            <person name="Kennedy M."/>
            <person name="Grigoriev I.V."/>
            <person name="Spatafora J.W."/>
        </authorList>
    </citation>
    <scope>NUCLEOTIDE SEQUENCE [LARGE SCALE GENOMIC DNA]</scope>
    <source>
        <strain evidence="3 4">CBS 120377</strain>
    </source>
</reference>
<dbReference type="InParanoid" id="A0A194XFK6"/>
<evidence type="ECO:0000259" key="2">
    <source>
        <dbReference type="Pfam" id="PF22893"/>
    </source>
</evidence>
<feature type="region of interest" description="Disordered" evidence="1">
    <location>
        <begin position="106"/>
        <end position="169"/>
    </location>
</feature>
<evidence type="ECO:0000256" key="1">
    <source>
        <dbReference type="SAM" id="MobiDB-lite"/>
    </source>
</evidence>
<dbReference type="GeneID" id="28818886"/>
<dbReference type="AlphaFoldDB" id="A0A194XFK6"/>
<organism evidence="3 4">
    <name type="scientific">Mollisia scopiformis</name>
    <name type="common">Conifer needle endophyte fungus</name>
    <name type="synonym">Phialocephala scopiformis</name>
    <dbReference type="NCBI Taxonomy" id="149040"/>
    <lineage>
        <taxon>Eukaryota</taxon>
        <taxon>Fungi</taxon>
        <taxon>Dikarya</taxon>
        <taxon>Ascomycota</taxon>
        <taxon>Pezizomycotina</taxon>
        <taxon>Leotiomycetes</taxon>
        <taxon>Helotiales</taxon>
        <taxon>Mollisiaceae</taxon>
        <taxon>Mollisia</taxon>
    </lineage>
</organism>
<sequence>MKEAFEPSATSANPIASPNDVEKSPIKFKDAVGRKFSFPFHLCKKWEDMEELIKHAFLHVDAIGPDVQEGCYDLIGPDGEIILRQDWETRLEPGWSITMRMWSTAESVSTAPKPSSLLGGASTSKPTQPRAPRQPKPTQPRAPGQSKPNSRLRHILKQMQEYTGPDKGV</sequence>
<feature type="domain" description="Ubiquitin-like" evidence="2">
    <location>
        <begin position="22"/>
        <end position="103"/>
    </location>
</feature>
<name>A0A194XFK6_MOLSC</name>
<dbReference type="EMBL" id="KQ947412">
    <property type="protein sequence ID" value="KUJ18926.1"/>
    <property type="molecule type" value="Genomic_DNA"/>
</dbReference>
<dbReference type="RefSeq" id="XP_018073281.1">
    <property type="nucleotide sequence ID" value="XM_018209160.1"/>
</dbReference>
<dbReference type="KEGG" id="psco:LY89DRAFT_582316"/>
<dbReference type="InterPro" id="IPR054464">
    <property type="entry name" value="ULD_fung"/>
</dbReference>